<dbReference type="InterPro" id="IPR021747">
    <property type="entry name" value="DUF3313"/>
</dbReference>
<keyword evidence="1" id="KW-0732">Signal</keyword>
<sequence>MKRLICSIFFLILATAACSTQPLKLSTDSADTRDDGLVKVENSKLDMSFVRPNVNWSQYTQLYFEPVKVTNDHAPDYKPPRIDRISDGMNASYELREQDLQKMADEFHFMIQKVFNNEQPYTLVDKPGEGTLVIEAAVTDIRLSAPREDTRRSYSSMGKTYSQNSGSMVLLASIKDGETGEVLAKAADRGQGFDQWRQNTAVFNWGDVRTVYRSWANSLKNALIQAGAETQK</sequence>
<dbReference type="EMBL" id="LS483452">
    <property type="protein sequence ID" value="SQH76189.1"/>
    <property type="molecule type" value="Genomic_DNA"/>
</dbReference>
<feature type="signal peptide" evidence="1">
    <location>
        <begin position="1"/>
        <end position="19"/>
    </location>
</feature>
<gene>
    <name evidence="2" type="ORF">SHEWBE_2223</name>
</gene>
<dbReference type="PROSITE" id="PS51257">
    <property type="entry name" value="PROKAR_LIPOPROTEIN"/>
    <property type="match status" value="1"/>
</dbReference>
<dbReference type="AlphaFoldDB" id="A0A330M0K4"/>
<reference evidence="3" key="1">
    <citation type="submission" date="2018-06" db="EMBL/GenBank/DDBJ databases">
        <authorList>
            <person name="Cea G.-C."/>
            <person name="William W."/>
        </authorList>
    </citation>
    <scope>NUCLEOTIDE SEQUENCE [LARGE SCALE GENOMIC DNA]</scope>
    <source>
        <strain evidence="3">DB21MT-2</strain>
    </source>
</reference>
<organism evidence="2 3">
    <name type="scientific">Shewanella benthica</name>
    <dbReference type="NCBI Taxonomy" id="43661"/>
    <lineage>
        <taxon>Bacteria</taxon>
        <taxon>Pseudomonadati</taxon>
        <taxon>Pseudomonadota</taxon>
        <taxon>Gammaproteobacteria</taxon>
        <taxon>Alteromonadales</taxon>
        <taxon>Shewanellaceae</taxon>
        <taxon>Shewanella</taxon>
    </lineage>
</organism>
<proteinExistence type="predicted"/>
<dbReference type="Proteomes" id="UP000250123">
    <property type="component" value="Chromosome SHEWBE"/>
</dbReference>
<evidence type="ECO:0000313" key="3">
    <source>
        <dbReference type="Proteomes" id="UP000250123"/>
    </source>
</evidence>
<dbReference type="RefSeq" id="WP_231926520.1">
    <property type="nucleotide sequence ID" value="NZ_LS483452.1"/>
</dbReference>
<dbReference type="KEGG" id="sbk:SHEWBE_2223"/>
<accession>A0A330M0K4</accession>
<name>A0A330M0K4_9GAMM</name>
<keyword evidence="2" id="KW-0449">Lipoprotein</keyword>
<feature type="chain" id="PRO_5016243275" evidence="1">
    <location>
        <begin position="20"/>
        <end position="232"/>
    </location>
</feature>
<protein>
    <submittedName>
        <fullName evidence="2">Putative lipoprotein</fullName>
    </submittedName>
</protein>
<evidence type="ECO:0000256" key="1">
    <source>
        <dbReference type="SAM" id="SignalP"/>
    </source>
</evidence>
<dbReference type="Pfam" id="PF11769">
    <property type="entry name" value="DUF3313"/>
    <property type="match status" value="1"/>
</dbReference>
<evidence type="ECO:0000313" key="2">
    <source>
        <dbReference type="EMBL" id="SQH76189.1"/>
    </source>
</evidence>